<sequence>MRQEIRHSDLVYSTAQKASAAVTSPVAASWSRCLNLYRLQPEEARKPVQVDDAAFREAHARMERLIGSSADEVDRLYQMIGRSGCCIILADADGIVVDRRGAPGDDVEFRALGLWQQTMWSEPSVGTNGIGTALADERAVVIHRDQHFMSANIGLSCATAPIRDHLGRVAAALDVSTCRNDVSDMTLAVLSQAVRDAAARVEANLFRQAFAGARIVVVPQANSFSALIAVDGDDLILGATKAARVALKLDDVIIAQGLPATDALRETRGERRGEGMSDLEDAERAALRRVLSRTSGNVSQAAQMLGISRATLHRKMKRFQLQ</sequence>
<dbReference type="Gene3D" id="1.10.10.60">
    <property type="entry name" value="Homeodomain-like"/>
    <property type="match status" value="1"/>
</dbReference>
<proteinExistence type="predicted"/>
<dbReference type="EMBL" id="JALAYX010000002">
    <property type="protein sequence ID" value="MCJ8238590.1"/>
    <property type="molecule type" value="Genomic_DNA"/>
</dbReference>
<organism evidence="3 4">
    <name type="scientific">Peteryoungia algae</name>
    <dbReference type="NCBI Taxonomy" id="2919917"/>
    <lineage>
        <taxon>Bacteria</taxon>
        <taxon>Pseudomonadati</taxon>
        <taxon>Pseudomonadota</taxon>
        <taxon>Alphaproteobacteria</taxon>
        <taxon>Hyphomicrobiales</taxon>
        <taxon>Rhizobiaceae</taxon>
        <taxon>Peteryoungia</taxon>
    </lineage>
</organism>
<evidence type="ECO:0000313" key="3">
    <source>
        <dbReference type="EMBL" id="MCJ8238590.1"/>
    </source>
</evidence>
<keyword evidence="4" id="KW-1185">Reference proteome</keyword>
<feature type="domain" description="GAF" evidence="1">
    <location>
        <begin position="72"/>
        <end position="199"/>
    </location>
</feature>
<dbReference type="Gene3D" id="3.30.450.40">
    <property type="match status" value="1"/>
</dbReference>
<gene>
    <name evidence="3" type="ORF">MKJ03_09635</name>
</gene>
<comment type="caution">
    <text evidence="3">The sequence shown here is derived from an EMBL/GenBank/DDBJ whole genome shotgun (WGS) entry which is preliminary data.</text>
</comment>
<reference evidence="3 4" key="1">
    <citation type="submission" date="2022-03" db="EMBL/GenBank/DDBJ databases">
        <title>Rhizobium SSM4.3 sp. nov., isolated from Sediment (Gouqi Island).</title>
        <authorList>
            <person name="Chen G."/>
        </authorList>
    </citation>
    <scope>NUCLEOTIDE SEQUENCE [LARGE SCALE GENOMIC DNA]</scope>
    <source>
        <strain evidence="3 4">SSM4.3</strain>
        <plasmid evidence="3">unnamed</plasmid>
    </source>
</reference>
<dbReference type="InterPro" id="IPR002197">
    <property type="entry name" value="HTH_Fis"/>
</dbReference>
<evidence type="ECO:0000259" key="2">
    <source>
        <dbReference type="Pfam" id="PF02954"/>
    </source>
</evidence>
<dbReference type="PRINTS" id="PR01590">
    <property type="entry name" value="HTHFIS"/>
</dbReference>
<accession>A0ABT0CZN8</accession>
<evidence type="ECO:0000259" key="1">
    <source>
        <dbReference type="Pfam" id="PF01590"/>
    </source>
</evidence>
<protein>
    <submittedName>
        <fullName evidence="3">GAF domain-containing protein</fullName>
    </submittedName>
</protein>
<dbReference type="InterPro" id="IPR003018">
    <property type="entry name" value="GAF"/>
</dbReference>
<feature type="domain" description="DNA binding HTH" evidence="2">
    <location>
        <begin position="279"/>
        <end position="319"/>
    </location>
</feature>
<dbReference type="SUPFAM" id="SSF46689">
    <property type="entry name" value="Homeodomain-like"/>
    <property type="match status" value="1"/>
</dbReference>
<dbReference type="Pfam" id="PF02954">
    <property type="entry name" value="HTH_8"/>
    <property type="match status" value="1"/>
</dbReference>
<dbReference type="InterPro" id="IPR029016">
    <property type="entry name" value="GAF-like_dom_sf"/>
</dbReference>
<dbReference type="Pfam" id="PF01590">
    <property type="entry name" value="GAF"/>
    <property type="match status" value="1"/>
</dbReference>
<dbReference type="Proteomes" id="UP001522662">
    <property type="component" value="Unassembled WGS sequence"/>
</dbReference>
<name>A0ABT0CZN8_9HYPH</name>
<evidence type="ECO:0000313" key="4">
    <source>
        <dbReference type="Proteomes" id="UP001522662"/>
    </source>
</evidence>
<dbReference type="RefSeq" id="WP_245136412.1">
    <property type="nucleotide sequence ID" value="NZ_CP128477.1"/>
</dbReference>
<keyword evidence="3" id="KW-0614">Plasmid</keyword>
<dbReference type="SUPFAM" id="SSF55781">
    <property type="entry name" value="GAF domain-like"/>
    <property type="match status" value="1"/>
</dbReference>
<dbReference type="InterPro" id="IPR009057">
    <property type="entry name" value="Homeodomain-like_sf"/>
</dbReference>
<geneLocation type="plasmid" evidence="3">
    <name>unnamed</name>
</geneLocation>